<evidence type="ECO:0000259" key="1">
    <source>
        <dbReference type="Pfam" id="PF02627"/>
    </source>
</evidence>
<protein>
    <submittedName>
        <fullName evidence="2">Carboxymuconolactone decarboxylase family protein</fullName>
    </submittedName>
</protein>
<dbReference type="InterPro" id="IPR003779">
    <property type="entry name" value="CMD-like"/>
</dbReference>
<dbReference type="PANTHER" id="PTHR34846:SF10">
    <property type="entry name" value="CYTOPLASMIC PROTEIN"/>
    <property type="match status" value="1"/>
</dbReference>
<dbReference type="NCBIfam" id="TIGR00778">
    <property type="entry name" value="ahpD_dom"/>
    <property type="match status" value="1"/>
</dbReference>
<dbReference type="Pfam" id="PF02627">
    <property type="entry name" value="CMD"/>
    <property type="match status" value="1"/>
</dbReference>
<comment type="caution">
    <text evidence="2">The sequence shown here is derived from an EMBL/GenBank/DDBJ whole genome shotgun (WGS) entry which is preliminary data.</text>
</comment>
<proteinExistence type="predicted"/>
<accession>A0A921SNX7</accession>
<reference evidence="2" key="1">
    <citation type="journal article" date="2021" name="PeerJ">
        <title>Extensive microbial diversity within the chicken gut microbiome revealed by metagenomics and culture.</title>
        <authorList>
            <person name="Gilroy R."/>
            <person name="Ravi A."/>
            <person name="Getino M."/>
            <person name="Pursley I."/>
            <person name="Horton D.L."/>
            <person name="Alikhan N.F."/>
            <person name="Baker D."/>
            <person name="Gharbi K."/>
            <person name="Hall N."/>
            <person name="Watson M."/>
            <person name="Adriaenssens E.M."/>
            <person name="Foster-Nyarko E."/>
            <person name="Jarju S."/>
            <person name="Secka A."/>
            <person name="Antonio M."/>
            <person name="Oren A."/>
            <person name="Chaudhuri R.R."/>
            <person name="La Ragione R."/>
            <person name="Hildebrand F."/>
            <person name="Pallen M.J."/>
        </authorList>
    </citation>
    <scope>NUCLEOTIDE SEQUENCE</scope>
    <source>
        <strain evidence="2">ChiGjej5B5-7349</strain>
    </source>
</reference>
<dbReference type="Proteomes" id="UP000784435">
    <property type="component" value="Unassembled WGS sequence"/>
</dbReference>
<dbReference type="InterPro" id="IPR029032">
    <property type="entry name" value="AhpD-like"/>
</dbReference>
<evidence type="ECO:0000313" key="2">
    <source>
        <dbReference type="EMBL" id="HJG80338.1"/>
    </source>
</evidence>
<dbReference type="InterPro" id="IPR004675">
    <property type="entry name" value="AhpD_core"/>
</dbReference>
<dbReference type="Gene3D" id="1.20.1290.10">
    <property type="entry name" value="AhpD-like"/>
    <property type="match status" value="1"/>
</dbReference>
<dbReference type="EMBL" id="DYUK01000171">
    <property type="protein sequence ID" value="HJG80338.1"/>
    <property type="molecule type" value="Genomic_DNA"/>
</dbReference>
<reference evidence="2" key="2">
    <citation type="submission" date="2021-09" db="EMBL/GenBank/DDBJ databases">
        <authorList>
            <person name="Gilroy R."/>
        </authorList>
    </citation>
    <scope>NUCLEOTIDE SEQUENCE</scope>
    <source>
        <strain evidence="2">ChiGjej5B5-7349</strain>
    </source>
</reference>
<name>A0A921SNX7_9MICO</name>
<dbReference type="PANTHER" id="PTHR34846">
    <property type="entry name" value="4-CARBOXYMUCONOLACTONE DECARBOXYLASE FAMILY PROTEIN (AFU_ORTHOLOGUE AFUA_6G11590)"/>
    <property type="match status" value="1"/>
</dbReference>
<dbReference type="AlphaFoldDB" id="A0A921SNX7"/>
<sequence>MRRPFIDREMPDVYTAMTKASATSRKASNEAGLDDDLIELINVRVSQINRCLTCLSIHVPRARQAGITQRQLDLLPAWREAGEKSFTAQQLACLRLAEALTVLDVGEDLDGLAEAASAHLTRAQIAAVQWTTTLINAFNRISIASGHPALTVKE</sequence>
<dbReference type="SUPFAM" id="SSF69118">
    <property type="entry name" value="AhpD-like"/>
    <property type="match status" value="1"/>
</dbReference>
<organism evidence="2 3">
    <name type="scientific">Brevibacterium senegalense</name>
    <dbReference type="NCBI Taxonomy" id="1033736"/>
    <lineage>
        <taxon>Bacteria</taxon>
        <taxon>Bacillati</taxon>
        <taxon>Actinomycetota</taxon>
        <taxon>Actinomycetes</taxon>
        <taxon>Micrococcales</taxon>
        <taxon>Brevibacteriaceae</taxon>
        <taxon>Brevibacterium</taxon>
    </lineage>
</organism>
<feature type="domain" description="Carboxymuconolactone decarboxylase-like" evidence="1">
    <location>
        <begin position="11"/>
        <end position="96"/>
    </location>
</feature>
<evidence type="ECO:0000313" key="3">
    <source>
        <dbReference type="Proteomes" id="UP000784435"/>
    </source>
</evidence>
<dbReference type="GO" id="GO:0051920">
    <property type="term" value="F:peroxiredoxin activity"/>
    <property type="evidence" value="ECO:0007669"/>
    <property type="project" value="InterPro"/>
</dbReference>
<gene>
    <name evidence="2" type="ORF">K8V08_07990</name>
</gene>